<dbReference type="GO" id="GO:0005829">
    <property type="term" value="C:cytosol"/>
    <property type="evidence" value="ECO:0007669"/>
    <property type="project" value="TreeGrafter"/>
</dbReference>
<gene>
    <name evidence="3" type="ORF">AUJ95_07140</name>
</gene>
<dbReference type="STRING" id="1817895.AUJ95_07140"/>
<keyword evidence="1" id="KW-0328">Glycosyltransferase</keyword>
<protein>
    <recommendedName>
        <fullName evidence="5">Lipopolysaccharide heptosyltransferase II</fullName>
    </recommendedName>
</protein>
<evidence type="ECO:0000313" key="3">
    <source>
        <dbReference type="EMBL" id="OIP38104.1"/>
    </source>
</evidence>
<dbReference type="InterPro" id="IPR051199">
    <property type="entry name" value="LPS_LOS_Heptosyltrfase"/>
</dbReference>
<keyword evidence="2" id="KW-0808">Transferase</keyword>
<evidence type="ECO:0000313" key="4">
    <source>
        <dbReference type="Proteomes" id="UP000183085"/>
    </source>
</evidence>
<dbReference type="Pfam" id="PF01075">
    <property type="entry name" value="Glyco_transf_9"/>
    <property type="match status" value="1"/>
</dbReference>
<dbReference type="SUPFAM" id="SSF53756">
    <property type="entry name" value="UDP-Glycosyltransferase/glycogen phosphorylase"/>
    <property type="match status" value="1"/>
</dbReference>
<dbReference type="GO" id="GO:0009244">
    <property type="term" value="P:lipopolysaccharide core region biosynthetic process"/>
    <property type="evidence" value="ECO:0007669"/>
    <property type="project" value="TreeGrafter"/>
</dbReference>
<accession>A0A1J5E5W4</accession>
<comment type="caution">
    <text evidence="3">The sequence shown here is derived from an EMBL/GenBank/DDBJ whole genome shotgun (WGS) entry which is preliminary data.</text>
</comment>
<dbReference type="PANTHER" id="PTHR30160:SF15">
    <property type="entry name" value="GLYCOSYLTRANSFERASE HI_0523-RELATED"/>
    <property type="match status" value="1"/>
</dbReference>
<dbReference type="InterPro" id="IPR002201">
    <property type="entry name" value="Glyco_trans_9"/>
</dbReference>
<dbReference type="EMBL" id="MNYI01000187">
    <property type="protein sequence ID" value="OIP38104.1"/>
    <property type="molecule type" value="Genomic_DNA"/>
</dbReference>
<evidence type="ECO:0000256" key="1">
    <source>
        <dbReference type="ARBA" id="ARBA00022676"/>
    </source>
</evidence>
<name>A0A1J5E5W4_9BACT</name>
<reference evidence="3 4" key="1">
    <citation type="journal article" date="2016" name="Environ. Microbiol.">
        <title>Genomic resolution of a cold subsurface aquifer community provides metabolic insights for novel microbes adapted to high CO concentrations.</title>
        <authorList>
            <person name="Probst A.J."/>
            <person name="Castelle C.J."/>
            <person name="Singh A."/>
            <person name="Brown C.T."/>
            <person name="Anantharaman K."/>
            <person name="Sharon I."/>
            <person name="Hug L.A."/>
            <person name="Burstein D."/>
            <person name="Emerson J.B."/>
            <person name="Thomas B.C."/>
            <person name="Banfield J.F."/>
        </authorList>
    </citation>
    <scope>NUCLEOTIDE SEQUENCE [LARGE SCALE GENOMIC DNA]</scope>
    <source>
        <strain evidence="3">CG2_30_40_21</strain>
    </source>
</reference>
<evidence type="ECO:0000256" key="2">
    <source>
        <dbReference type="ARBA" id="ARBA00022679"/>
    </source>
</evidence>
<dbReference type="AlphaFoldDB" id="A0A1J5E5W4"/>
<dbReference type="PANTHER" id="PTHR30160">
    <property type="entry name" value="TETRAACYLDISACCHARIDE 4'-KINASE-RELATED"/>
    <property type="match status" value="1"/>
</dbReference>
<dbReference type="Proteomes" id="UP000183085">
    <property type="component" value="Unassembled WGS sequence"/>
</dbReference>
<sequence>MGDMILSLPAISSLKKSYPKAHLAILIQEYTRDILWNNPHIDEIIIDYGQNMLELAQQIRDKKFDLAVILYPSWRNGWLCFFAGIPVRVGTGYKPVGILFNKRAYIHRSKVVCHEIDYCLRLAEKAGAQTTNREIALPIKDEDMQYAQSLLKKHGLLDTFPLIGIHPGSGGSALNWSKDNYAGLIDGLIEKYNARVIISGGSNEYDMLEQIIAKTHTNPINLSGQTNLGQLMALFSLYHLFIGPSTGPMHLAAGLGKPVIALFPPLLSQSPTKWGPYGQGHTVLMPENVECGWRRCKRERCGFFNCMDRIAVSTVLDAAGGMIGNAGIGR</sequence>
<dbReference type="CDD" id="cd03789">
    <property type="entry name" value="GT9_LPS_heptosyltransferase"/>
    <property type="match status" value="1"/>
</dbReference>
<organism evidence="3 4">
    <name type="scientific">Candidatus Desantisbacteria bacterium CG2_30_40_21</name>
    <dbReference type="NCBI Taxonomy" id="1817895"/>
    <lineage>
        <taxon>Bacteria</taxon>
        <taxon>Candidatus Desantisiibacteriota</taxon>
    </lineage>
</organism>
<evidence type="ECO:0008006" key="5">
    <source>
        <dbReference type="Google" id="ProtNLM"/>
    </source>
</evidence>
<proteinExistence type="predicted"/>
<dbReference type="Gene3D" id="3.40.50.2000">
    <property type="entry name" value="Glycogen Phosphorylase B"/>
    <property type="match status" value="2"/>
</dbReference>
<dbReference type="GO" id="GO:0008713">
    <property type="term" value="F:ADP-heptose-lipopolysaccharide heptosyltransferase activity"/>
    <property type="evidence" value="ECO:0007669"/>
    <property type="project" value="TreeGrafter"/>
</dbReference>